<evidence type="ECO:0000313" key="2">
    <source>
        <dbReference type="EMBL" id="EIM80062.1"/>
    </source>
</evidence>
<dbReference type="GeneID" id="18802192"/>
<dbReference type="OMA" id="RAHETRW"/>
<dbReference type="OrthoDB" id="2726050at2759"/>
<name>R7S0J2_STEHR</name>
<feature type="compositionally biased region" description="Low complexity" evidence="1">
    <location>
        <begin position="104"/>
        <end position="131"/>
    </location>
</feature>
<feature type="compositionally biased region" description="Basic residues" evidence="1">
    <location>
        <begin position="145"/>
        <end position="158"/>
    </location>
</feature>
<feature type="compositionally biased region" description="Basic and acidic residues" evidence="1">
    <location>
        <begin position="159"/>
        <end position="176"/>
    </location>
</feature>
<sequence>MDRMTRSLRVFSPYFLPDPLEGVVSVCAGFNLRNSMRRADMNALAAKDQDDAGLPLDLLDADGAAPSPPLPASSHVAIAALIMNGVANVIDMCSVSSASASASPSLSTLPTVYPSEPTASPLPSTSTSATEGPSLSSIPPTRPSKTGRNKRVTNRRRRQREDERSVEEEHQGHPATREPLSFPQRLIKKYGAVKETVKVSWFSVPEFAHAVGAFIGLRVFEAAKGAGWTAEELLKTQGFTKSFALVDSLGHIIARCIGFPPDPDWTSYCEGACAAMDQALKKMATPQNDPNGRRGLFETIYTGFSMGGGQRWPMPIDMRSVKNKRTVQDLCQDPNIQRIAHHGSTSYAFTSPKAFSFIDMVLSFVEKKIESLGLPSLFRPFPFSVFPAVTFNLGWNVWTHLHRDYNNLIFGMSHGNTPLADPETEFRKSFTQYVPGGLVRWWAYGYRTAEEFEAEDRKGWAKMRREADTRWEEACGMFSKVEDLQLDVSNYLSIIPEPESELEGPLEDENA</sequence>
<reference evidence="3" key="1">
    <citation type="journal article" date="2012" name="Science">
        <title>The Paleozoic origin of enzymatic lignin decomposition reconstructed from 31 fungal genomes.</title>
        <authorList>
            <person name="Floudas D."/>
            <person name="Binder M."/>
            <person name="Riley R."/>
            <person name="Barry K."/>
            <person name="Blanchette R.A."/>
            <person name="Henrissat B."/>
            <person name="Martinez A.T."/>
            <person name="Otillar R."/>
            <person name="Spatafora J.W."/>
            <person name="Yadav J.S."/>
            <person name="Aerts A."/>
            <person name="Benoit I."/>
            <person name="Boyd A."/>
            <person name="Carlson A."/>
            <person name="Copeland A."/>
            <person name="Coutinho P.M."/>
            <person name="de Vries R.P."/>
            <person name="Ferreira P."/>
            <person name="Findley K."/>
            <person name="Foster B."/>
            <person name="Gaskell J."/>
            <person name="Glotzer D."/>
            <person name="Gorecki P."/>
            <person name="Heitman J."/>
            <person name="Hesse C."/>
            <person name="Hori C."/>
            <person name="Igarashi K."/>
            <person name="Jurgens J.A."/>
            <person name="Kallen N."/>
            <person name="Kersten P."/>
            <person name="Kohler A."/>
            <person name="Kuees U."/>
            <person name="Kumar T.K.A."/>
            <person name="Kuo A."/>
            <person name="LaButti K."/>
            <person name="Larrondo L.F."/>
            <person name="Lindquist E."/>
            <person name="Ling A."/>
            <person name="Lombard V."/>
            <person name="Lucas S."/>
            <person name="Lundell T."/>
            <person name="Martin R."/>
            <person name="McLaughlin D.J."/>
            <person name="Morgenstern I."/>
            <person name="Morin E."/>
            <person name="Murat C."/>
            <person name="Nagy L.G."/>
            <person name="Nolan M."/>
            <person name="Ohm R.A."/>
            <person name="Patyshakuliyeva A."/>
            <person name="Rokas A."/>
            <person name="Ruiz-Duenas F.J."/>
            <person name="Sabat G."/>
            <person name="Salamov A."/>
            <person name="Samejima M."/>
            <person name="Schmutz J."/>
            <person name="Slot J.C."/>
            <person name="St John F."/>
            <person name="Stenlid J."/>
            <person name="Sun H."/>
            <person name="Sun S."/>
            <person name="Syed K."/>
            <person name="Tsang A."/>
            <person name="Wiebenga A."/>
            <person name="Young D."/>
            <person name="Pisabarro A."/>
            <person name="Eastwood D.C."/>
            <person name="Martin F."/>
            <person name="Cullen D."/>
            <person name="Grigoriev I.V."/>
            <person name="Hibbett D.S."/>
        </authorList>
    </citation>
    <scope>NUCLEOTIDE SEQUENCE [LARGE SCALE GENOMIC DNA]</scope>
    <source>
        <strain evidence="3">FP-91666</strain>
    </source>
</reference>
<feature type="compositionally biased region" description="Polar residues" evidence="1">
    <location>
        <begin position="133"/>
        <end position="144"/>
    </location>
</feature>
<evidence type="ECO:0000256" key="1">
    <source>
        <dbReference type="SAM" id="MobiDB-lite"/>
    </source>
</evidence>
<dbReference type="Proteomes" id="UP000053927">
    <property type="component" value="Unassembled WGS sequence"/>
</dbReference>
<protein>
    <submittedName>
        <fullName evidence="2">Uncharacterized protein</fullName>
    </submittedName>
</protein>
<dbReference type="RefSeq" id="XP_007310687.1">
    <property type="nucleotide sequence ID" value="XM_007310625.1"/>
</dbReference>
<organism evidence="2 3">
    <name type="scientific">Stereum hirsutum (strain FP-91666)</name>
    <name type="common">White-rot fungus</name>
    <dbReference type="NCBI Taxonomy" id="721885"/>
    <lineage>
        <taxon>Eukaryota</taxon>
        <taxon>Fungi</taxon>
        <taxon>Dikarya</taxon>
        <taxon>Basidiomycota</taxon>
        <taxon>Agaricomycotina</taxon>
        <taxon>Agaricomycetes</taxon>
        <taxon>Russulales</taxon>
        <taxon>Stereaceae</taxon>
        <taxon>Stereum</taxon>
    </lineage>
</organism>
<dbReference type="KEGG" id="shs:STEHIDRAFT_162949"/>
<evidence type="ECO:0000313" key="3">
    <source>
        <dbReference type="Proteomes" id="UP000053927"/>
    </source>
</evidence>
<dbReference type="EMBL" id="JH687399">
    <property type="protein sequence ID" value="EIM80062.1"/>
    <property type="molecule type" value="Genomic_DNA"/>
</dbReference>
<gene>
    <name evidence="2" type="ORF">STEHIDRAFT_162949</name>
</gene>
<proteinExistence type="predicted"/>
<accession>R7S0J2</accession>
<feature type="region of interest" description="Disordered" evidence="1">
    <location>
        <begin position="104"/>
        <end position="180"/>
    </location>
</feature>
<dbReference type="AlphaFoldDB" id="R7S0J2"/>
<keyword evidence="3" id="KW-1185">Reference proteome</keyword>